<feature type="transmembrane region" description="Helical" evidence="9">
    <location>
        <begin position="165"/>
        <end position="186"/>
    </location>
</feature>
<dbReference type="Pfam" id="PF01148">
    <property type="entry name" value="CTP_transf_1"/>
    <property type="match status" value="1"/>
</dbReference>
<organism evidence="10 11">
    <name type="scientific">Phormidium tenue FACHB-1050</name>
    <dbReference type="NCBI Taxonomy" id="2692857"/>
    <lineage>
        <taxon>Bacteria</taxon>
        <taxon>Bacillati</taxon>
        <taxon>Cyanobacteriota</taxon>
        <taxon>Cyanophyceae</taxon>
        <taxon>Oscillatoriophycideae</taxon>
        <taxon>Oscillatoriales</taxon>
        <taxon>Oscillatoriaceae</taxon>
        <taxon>Phormidium</taxon>
    </lineage>
</organism>
<gene>
    <name evidence="10" type="ORF">H6G05_04195</name>
</gene>
<keyword evidence="6 10" id="KW-0548">Nucleotidyltransferase</keyword>
<evidence type="ECO:0000313" key="11">
    <source>
        <dbReference type="Proteomes" id="UP000618445"/>
    </source>
</evidence>
<evidence type="ECO:0000256" key="7">
    <source>
        <dbReference type="ARBA" id="ARBA00023209"/>
    </source>
</evidence>
<dbReference type="Proteomes" id="UP000618445">
    <property type="component" value="Unassembled WGS sequence"/>
</dbReference>
<dbReference type="EC" id="2.7.7.41" evidence="4"/>
<comment type="catalytic activity">
    <reaction evidence="1">
        <text>a 1,2-diacyl-sn-glycero-3-phosphate + CTP + H(+) = a CDP-1,2-diacyl-sn-glycerol + diphosphate</text>
        <dbReference type="Rhea" id="RHEA:16229"/>
        <dbReference type="ChEBI" id="CHEBI:15378"/>
        <dbReference type="ChEBI" id="CHEBI:33019"/>
        <dbReference type="ChEBI" id="CHEBI:37563"/>
        <dbReference type="ChEBI" id="CHEBI:58332"/>
        <dbReference type="ChEBI" id="CHEBI:58608"/>
        <dbReference type="EC" id="2.7.7.41"/>
    </reaction>
</comment>
<evidence type="ECO:0000256" key="6">
    <source>
        <dbReference type="ARBA" id="ARBA00022695"/>
    </source>
</evidence>
<keyword evidence="8" id="KW-1208">Phospholipid metabolism</keyword>
<keyword evidence="5" id="KW-0444">Lipid biosynthesis</keyword>
<protein>
    <recommendedName>
        <fullName evidence="4">phosphatidate cytidylyltransferase</fullName>
        <ecNumber evidence="4">2.7.7.41</ecNumber>
    </recommendedName>
</protein>
<keyword evidence="7" id="KW-0443">Lipid metabolism</keyword>
<evidence type="ECO:0000313" key="10">
    <source>
        <dbReference type="EMBL" id="MBD2316051.1"/>
    </source>
</evidence>
<comment type="pathway">
    <text evidence="2">Phospholipid metabolism; CDP-diacylglycerol biosynthesis; CDP-diacylglycerol from sn-glycerol 3-phosphate: step 3/3.</text>
</comment>
<feature type="transmembrane region" description="Helical" evidence="9">
    <location>
        <begin position="281"/>
        <end position="300"/>
    </location>
</feature>
<feature type="transmembrane region" description="Helical" evidence="9">
    <location>
        <begin position="6"/>
        <end position="39"/>
    </location>
</feature>
<feature type="transmembrane region" description="Helical" evidence="9">
    <location>
        <begin position="207"/>
        <end position="224"/>
    </location>
</feature>
<evidence type="ECO:0000256" key="5">
    <source>
        <dbReference type="ARBA" id="ARBA00022516"/>
    </source>
</evidence>
<keyword evidence="9" id="KW-0472">Membrane</keyword>
<feature type="transmembrane region" description="Helical" evidence="9">
    <location>
        <begin position="75"/>
        <end position="93"/>
    </location>
</feature>
<evidence type="ECO:0000256" key="2">
    <source>
        <dbReference type="ARBA" id="ARBA00005119"/>
    </source>
</evidence>
<proteinExistence type="predicted"/>
<evidence type="ECO:0000256" key="3">
    <source>
        <dbReference type="ARBA" id="ARBA00005189"/>
    </source>
</evidence>
<evidence type="ECO:0000256" key="4">
    <source>
        <dbReference type="ARBA" id="ARBA00012487"/>
    </source>
</evidence>
<keyword evidence="11" id="KW-1185">Reference proteome</keyword>
<evidence type="ECO:0000256" key="9">
    <source>
        <dbReference type="SAM" id="Phobius"/>
    </source>
</evidence>
<dbReference type="PANTHER" id="PTHR47101:SF1">
    <property type="entry name" value="PHOSPHATIDATE CYTIDYLYLTRANSFERASE 4, CHLOROPLASTIC"/>
    <property type="match status" value="1"/>
</dbReference>
<evidence type="ECO:0000256" key="8">
    <source>
        <dbReference type="ARBA" id="ARBA00023264"/>
    </source>
</evidence>
<dbReference type="EMBL" id="JACJQY010000004">
    <property type="protein sequence ID" value="MBD2316051.1"/>
    <property type="molecule type" value="Genomic_DNA"/>
</dbReference>
<sequence>MPWTRIISALLVIPLVLAAIALGGWAFTAAFALLVVFGEMEYFALVRAKEIVPASKITIFVSLALLIVSQVRVDLADAVIPIAGTFICFYLLFQSRIATISDISASILGLFYGGYLPSFWVRIRGIGDNTIFEVSDRLHQFDFFNQLRNLDQLSWLKITFPVSSGAVYVVMAFCCIWASDVGAYIFGKVFGRTRLSDISPKKTVEGAIAGLLCCCITAIIWAFSLGWYEWWLSGAILGLLIGVAGLLGDLTESMMKRDAGVKDSGQIMPGHGGILDRADSYVFTAPLVYYFLTLILPLVHKAS</sequence>
<comment type="pathway">
    <text evidence="3">Lipid metabolism.</text>
</comment>
<dbReference type="PANTHER" id="PTHR47101">
    <property type="entry name" value="PHOSPHATIDATE CYTIDYLYLTRANSFERASE 5, CHLOROPLASTIC"/>
    <property type="match status" value="1"/>
</dbReference>
<dbReference type="GO" id="GO:0016779">
    <property type="term" value="F:nucleotidyltransferase activity"/>
    <property type="evidence" value="ECO:0007669"/>
    <property type="project" value="UniProtKB-KW"/>
</dbReference>
<feature type="transmembrane region" description="Helical" evidence="9">
    <location>
        <begin position="51"/>
        <end position="69"/>
    </location>
</feature>
<evidence type="ECO:0000256" key="1">
    <source>
        <dbReference type="ARBA" id="ARBA00001698"/>
    </source>
</evidence>
<accession>A0ABR8C8K6</accession>
<dbReference type="RefSeq" id="WP_190576582.1">
    <property type="nucleotide sequence ID" value="NZ_CAWPQU010000034.1"/>
</dbReference>
<feature type="transmembrane region" description="Helical" evidence="9">
    <location>
        <begin position="105"/>
        <end position="123"/>
    </location>
</feature>
<keyword evidence="9" id="KW-0812">Transmembrane</keyword>
<feature type="transmembrane region" description="Helical" evidence="9">
    <location>
        <begin position="230"/>
        <end position="248"/>
    </location>
</feature>
<keyword evidence="9" id="KW-1133">Transmembrane helix</keyword>
<comment type="caution">
    <text evidence="10">The sequence shown here is derived from an EMBL/GenBank/DDBJ whole genome shotgun (WGS) entry which is preliminary data.</text>
</comment>
<name>A0ABR8C8K6_9CYAN</name>
<reference evidence="10 11" key="1">
    <citation type="journal article" date="2020" name="ISME J.">
        <title>Comparative genomics reveals insights into cyanobacterial evolution and habitat adaptation.</title>
        <authorList>
            <person name="Chen M.Y."/>
            <person name="Teng W.K."/>
            <person name="Zhao L."/>
            <person name="Hu C.X."/>
            <person name="Zhou Y.K."/>
            <person name="Han B.P."/>
            <person name="Song L.R."/>
            <person name="Shu W.S."/>
        </authorList>
    </citation>
    <scope>NUCLEOTIDE SEQUENCE [LARGE SCALE GENOMIC DNA]</scope>
    <source>
        <strain evidence="10 11">FACHB-1050</strain>
    </source>
</reference>
<keyword evidence="7" id="KW-0594">Phospholipid biosynthesis</keyword>
<keyword evidence="6 10" id="KW-0808">Transferase</keyword>